<dbReference type="Proteomes" id="UP000198995">
    <property type="component" value="Unassembled WGS sequence"/>
</dbReference>
<dbReference type="EMBL" id="FNAF01000002">
    <property type="protein sequence ID" value="SDD24973.1"/>
    <property type="molecule type" value="Genomic_DNA"/>
</dbReference>
<dbReference type="SUPFAM" id="SSF52833">
    <property type="entry name" value="Thioredoxin-like"/>
    <property type="match status" value="1"/>
</dbReference>
<evidence type="ECO:0000259" key="3">
    <source>
        <dbReference type="PROSITE" id="PS51352"/>
    </source>
</evidence>
<evidence type="ECO:0000313" key="5">
    <source>
        <dbReference type="Proteomes" id="UP000198995"/>
    </source>
</evidence>
<sequence length="105" mass="12232">MQKLDANLFEEIIYDDGEPCCVIFSRKTCHVCQAIKPKLEELEEDYEGKFGFYTVDVEEQKDLFQRFSLKGVPQVLFFNDGEYVGKMAGEKDIEDYEEKIEDILG</sequence>
<accession>A0A1G6T7K7</accession>
<evidence type="ECO:0000313" key="4">
    <source>
        <dbReference type="EMBL" id="SDD24973.1"/>
    </source>
</evidence>
<dbReference type="AlphaFoldDB" id="A0A1G6T7K7"/>
<comment type="similarity">
    <text evidence="1">Belongs to the thioredoxin family.</text>
</comment>
<dbReference type="OrthoDB" id="1906716at2"/>
<organism evidence="4 5">
    <name type="scientific">Peptococcus niger</name>
    <dbReference type="NCBI Taxonomy" id="2741"/>
    <lineage>
        <taxon>Bacteria</taxon>
        <taxon>Bacillati</taxon>
        <taxon>Bacillota</taxon>
        <taxon>Clostridia</taxon>
        <taxon>Eubacteriales</taxon>
        <taxon>Peptococcaceae</taxon>
        <taxon>Peptococcus</taxon>
    </lineage>
</organism>
<dbReference type="GO" id="GO:0005737">
    <property type="term" value="C:cytoplasm"/>
    <property type="evidence" value="ECO:0007669"/>
    <property type="project" value="TreeGrafter"/>
</dbReference>
<dbReference type="GO" id="GO:0015035">
    <property type="term" value="F:protein-disulfide reductase activity"/>
    <property type="evidence" value="ECO:0007669"/>
    <property type="project" value="TreeGrafter"/>
</dbReference>
<gene>
    <name evidence="4" type="ORF">SAMN04489866_10276</name>
</gene>
<dbReference type="PANTHER" id="PTHR45663:SF11">
    <property type="entry name" value="GEO12009P1"/>
    <property type="match status" value="1"/>
</dbReference>
<dbReference type="STRING" id="2741.SAMN04489866_10276"/>
<keyword evidence="2" id="KW-0676">Redox-active center</keyword>
<dbReference type="Pfam" id="PF00085">
    <property type="entry name" value="Thioredoxin"/>
    <property type="match status" value="1"/>
</dbReference>
<evidence type="ECO:0000256" key="2">
    <source>
        <dbReference type="ARBA" id="ARBA00023284"/>
    </source>
</evidence>
<dbReference type="Gene3D" id="3.40.30.10">
    <property type="entry name" value="Glutaredoxin"/>
    <property type="match status" value="1"/>
</dbReference>
<evidence type="ECO:0000256" key="1">
    <source>
        <dbReference type="ARBA" id="ARBA00008987"/>
    </source>
</evidence>
<dbReference type="PROSITE" id="PS51354">
    <property type="entry name" value="GLUTAREDOXIN_2"/>
    <property type="match status" value="1"/>
</dbReference>
<dbReference type="CDD" id="cd02947">
    <property type="entry name" value="TRX_family"/>
    <property type="match status" value="1"/>
</dbReference>
<dbReference type="InterPro" id="IPR036249">
    <property type="entry name" value="Thioredoxin-like_sf"/>
</dbReference>
<feature type="domain" description="Thioredoxin" evidence="3">
    <location>
        <begin position="1"/>
        <end position="105"/>
    </location>
</feature>
<dbReference type="PANTHER" id="PTHR45663">
    <property type="entry name" value="GEO12009P1"/>
    <property type="match status" value="1"/>
</dbReference>
<reference evidence="4 5" key="1">
    <citation type="submission" date="2016-10" db="EMBL/GenBank/DDBJ databases">
        <authorList>
            <person name="de Groot N.N."/>
        </authorList>
    </citation>
    <scope>NUCLEOTIDE SEQUENCE [LARGE SCALE GENOMIC DNA]</scope>
    <source>
        <strain evidence="4 5">DSM 20475</strain>
    </source>
</reference>
<keyword evidence="5" id="KW-1185">Reference proteome</keyword>
<protein>
    <submittedName>
        <fullName evidence="4">Thioredoxin 1</fullName>
    </submittedName>
</protein>
<name>A0A1G6T7K7_PEPNI</name>
<dbReference type="RefSeq" id="WP_091791104.1">
    <property type="nucleotide sequence ID" value="NZ_FNAF01000002.1"/>
</dbReference>
<dbReference type="PROSITE" id="PS51352">
    <property type="entry name" value="THIOREDOXIN_2"/>
    <property type="match status" value="1"/>
</dbReference>
<proteinExistence type="inferred from homology"/>
<dbReference type="InterPro" id="IPR013766">
    <property type="entry name" value="Thioredoxin_domain"/>
</dbReference>